<dbReference type="PANTHER" id="PTHR22898:SF3">
    <property type="entry name" value="ALPHA-1,2-FUCOSYLTRANSFERASE-RELATED"/>
    <property type="match status" value="1"/>
</dbReference>
<dbReference type="AlphaFoldDB" id="A0A016VK75"/>
<evidence type="ECO:0000313" key="2">
    <source>
        <dbReference type="EMBL" id="EYC28004.1"/>
    </source>
</evidence>
<evidence type="ECO:0000256" key="1">
    <source>
        <dbReference type="SAM" id="SignalP"/>
    </source>
</evidence>
<organism evidence="2 3">
    <name type="scientific">Ancylostoma ceylanicum</name>
    <dbReference type="NCBI Taxonomy" id="53326"/>
    <lineage>
        <taxon>Eukaryota</taxon>
        <taxon>Metazoa</taxon>
        <taxon>Ecdysozoa</taxon>
        <taxon>Nematoda</taxon>
        <taxon>Chromadorea</taxon>
        <taxon>Rhabditida</taxon>
        <taxon>Rhabditina</taxon>
        <taxon>Rhabditomorpha</taxon>
        <taxon>Strongyloidea</taxon>
        <taxon>Ancylostomatidae</taxon>
        <taxon>Ancylostomatinae</taxon>
        <taxon>Ancylostoma</taxon>
    </lineage>
</organism>
<protein>
    <recommendedName>
        <fullName evidence="4">L-Fucosyltransferase</fullName>
    </recommendedName>
</protein>
<dbReference type="InterPro" id="IPR052501">
    <property type="entry name" value="Alpha-1-2_FucT"/>
</dbReference>
<sequence>MTAFIMLLLCVIVNYVAISSQYQSIQEQKFVALKPNHERLGNQLFQLASGFGIAKKLGRTLYYPLNEAKTLRCYLKLLTATFPRVSSIYRILPKKSIKQAEVEFAFDEHGHRTCCRYDDPSRLIGHPAKYLLLQMSFAQNARYFEEYLPEVRALFNFSSESREQGNRNLRRLNVGDATDFMCVHIRRTDFLDFGIGSDLNGTLKATRDIAARKEIDLMWLLIIIPSKTRGSLEETPGR</sequence>
<name>A0A016VK75_9BILA</name>
<accession>A0A016VK75</accession>
<dbReference type="Proteomes" id="UP000024635">
    <property type="component" value="Unassembled WGS sequence"/>
</dbReference>
<evidence type="ECO:0008006" key="4">
    <source>
        <dbReference type="Google" id="ProtNLM"/>
    </source>
</evidence>
<feature type="chain" id="PRO_5001490223" description="L-Fucosyltransferase" evidence="1">
    <location>
        <begin position="19"/>
        <end position="238"/>
    </location>
</feature>
<comment type="caution">
    <text evidence="2">The sequence shown here is derived from an EMBL/GenBank/DDBJ whole genome shotgun (WGS) entry which is preliminary data.</text>
</comment>
<dbReference type="PANTHER" id="PTHR22898">
    <property type="entry name" value="UNCHARACTERIZED GLYCOSOL TRANSFERASE-RELATED"/>
    <property type="match status" value="1"/>
</dbReference>
<feature type="signal peptide" evidence="1">
    <location>
        <begin position="1"/>
        <end position="18"/>
    </location>
</feature>
<reference evidence="3" key="1">
    <citation type="journal article" date="2015" name="Nat. Genet.">
        <title>The genome and transcriptome of the zoonotic hookworm Ancylostoma ceylanicum identify infection-specific gene families.</title>
        <authorList>
            <person name="Schwarz E.M."/>
            <person name="Hu Y."/>
            <person name="Antoshechkin I."/>
            <person name="Miller M.M."/>
            <person name="Sternberg P.W."/>
            <person name="Aroian R.V."/>
        </authorList>
    </citation>
    <scope>NUCLEOTIDE SEQUENCE</scope>
    <source>
        <strain evidence="3">HY135</strain>
    </source>
</reference>
<dbReference type="EMBL" id="JARK01001344">
    <property type="protein sequence ID" value="EYC28004.1"/>
    <property type="molecule type" value="Genomic_DNA"/>
</dbReference>
<evidence type="ECO:0000313" key="3">
    <source>
        <dbReference type="Proteomes" id="UP000024635"/>
    </source>
</evidence>
<proteinExistence type="predicted"/>
<dbReference type="OrthoDB" id="5854901at2759"/>
<keyword evidence="3" id="KW-1185">Reference proteome</keyword>
<gene>
    <name evidence="2" type="primary">Acey_s0008.g284</name>
    <name evidence="2" type="ORF">Y032_0008g284</name>
</gene>
<keyword evidence="1" id="KW-0732">Signal</keyword>